<keyword evidence="2" id="KW-1185">Reference proteome</keyword>
<dbReference type="Proteomes" id="UP001150603">
    <property type="component" value="Unassembled WGS sequence"/>
</dbReference>
<reference evidence="1" key="1">
    <citation type="submission" date="2022-07" db="EMBL/GenBank/DDBJ databases">
        <title>Phylogenomic reconstructions and comparative analyses of Kickxellomycotina fungi.</title>
        <authorList>
            <person name="Reynolds N.K."/>
            <person name="Stajich J.E."/>
            <person name="Barry K."/>
            <person name="Grigoriev I.V."/>
            <person name="Crous P."/>
            <person name="Smith M.E."/>
        </authorList>
    </citation>
    <scope>NUCLEOTIDE SEQUENCE</scope>
    <source>
        <strain evidence="1">NRRL 5244</strain>
    </source>
</reference>
<gene>
    <name evidence="1" type="ORF">FBU59_000287</name>
</gene>
<evidence type="ECO:0000313" key="2">
    <source>
        <dbReference type="Proteomes" id="UP001150603"/>
    </source>
</evidence>
<name>A0ACC1JH16_9FUNG</name>
<dbReference type="EMBL" id="JANBPW010000038">
    <property type="protein sequence ID" value="KAJ1951230.1"/>
    <property type="molecule type" value="Genomic_DNA"/>
</dbReference>
<proteinExistence type="predicted"/>
<organism evidence="1 2">
    <name type="scientific">Linderina macrospora</name>
    <dbReference type="NCBI Taxonomy" id="4868"/>
    <lineage>
        <taxon>Eukaryota</taxon>
        <taxon>Fungi</taxon>
        <taxon>Fungi incertae sedis</taxon>
        <taxon>Zoopagomycota</taxon>
        <taxon>Kickxellomycotina</taxon>
        <taxon>Kickxellomycetes</taxon>
        <taxon>Kickxellales</taxon>
        <taxon>Kickxellaceae</taxon>
        <taxon>Linderina</taxon>
    </lineage>
</organism>
<protein>
    <submittedName>
        <fullName evidence="1">Uncharacterized protein</fullName>
    </submittedName>
</protein>
<evidence type="ECO:0000313" key="1">
    <source>
        <dbReference type="EMBL" id="KAJ1951230.1"/>
    </source>
</evidence>
<comment type="caution">
    <text evidence="1">The sequence shown here is derived from an EMBL/GenBank/DDBJ whole genome shotgun (WGS) entry which is preliminary data.</text>
</comment>
<accession>A0ACC1JH16</accession>
<sequence length="649" mass="69764">MVKLSFTLGCVASILSAANYASGHQQSAIKTFSPALKNKGPLTIYDHPLDVGVGSPVQVSSFAPTNNGAESLKSKTSVAITYLVSTYSVPASNLKVTDAYTDTCSGITHVHVCQTIDGVDIINGQANVNIDAQGRVISSSSSFASADAVNRLGKRSGGSLATRANGDASIMGSLKALSEYVMTGLSDTDLGKITVASSTCPVTGKEQFKITNVPAHAAVDGESTARKALLQTEDGSLVHVWHIVLRQENSWWSAYVNQDTGKMEAINDWVSHYEAYNVYPRNISTPMDGQRTVVTNPANAKASPKGWITGNDTRGNNVWVQDNPEGRSAWKDNYRPSATNGKFDFPLDLTQEPASYADASMTQLFYTVNMMHDLSYLYGFDEVSGNFQDINYSGKGAGGDYVVAFAQDGSSINNADFAAPPDGQNGIMRMFIWDMTNPRRDGDLDQSIVAHEYTHGISKRLTGGPSNADCLNTGEASGMGEGWSDTVANLLRIKPGDKRTRDLELGTYVSGSGIREYPYSTNMTTNPYTYGQLSKPNNQGTYTMGTMWGTILYEMIWNLIDAHGLAADLFSHDLSKGNCLALQLILNGMKLQPCSPSFIDARNAIIQAEQNLTGGKNKCAIWKAFSKRGMGPKASGKSFTISPSLLGAN</sequence>